<comment type="caution">
    <text evidence="3">The sequence shown here is derived from an EMBL/GenBank/DDBJ whole genome shotgun (WGS) entry which is preliminary data.</text>
</comment>
<dbReference type="CDD" id="cd00086">
    <property type="entry name" value="homeodomain"/>
    <property type="match status" value="1"/>
</dbReference>
<protein>
    <recommendedName>
        <fullName evidence="4">Homeobox domain-containing protein</fullName>
    </recommendedName>
</protein>
<reference evidence="3" key="3">
    <citation type="submission" date="2019-06" db="EMBL/GenBank/DDBJ databases">
        <authorList>
            <person name="Poynton C."/>
            <person name="Hasenbein S."/>
            <person name="Benoit J.B."/>
            <person name="Sepulveda M.S."/>
            <person name="Poelchau M.F."/>
            <person name="Murali S.C."/>
            <person name="Chen S."/>
            <person name="Glastad K.M."/>
            <person name="Werren J.H."/>
            <person name="Vineis J.H."/>
            <person name="Bowen J.L."/>
            <person name="Friedrich M."/>
            <person name="Jones J."/>
            <person name="Robertson H.M."/>
            <person name="Feyereisen R."/>
            <person name="Mechler-Hickson A."/>
            <person name="Mathers N."/>
            <person name="Lee C.E."/>
            <person name="Colbourne J.K."/>
            <person name="Biales A."/>
            <person name="Johnston J.S."/>
            <person name="Wellborn G.A."/>
            <person name="Rosendale A.J."/>
            <person name="Cridge A.G."/>
            <person name="Munoz-Torres M.C."/>
            <person name="Bain P.A."/>
            <person name="Manny A.R."/>
            <person name="Major K.M."/>
            <person name="Lambert F.N."/>
            <person name="Vulpe C.D."/>
            <person name="Tuck P."/>
            <person name="Blalock B.J."/>
            <person name="Lin Y.-Y."/>
            <person name="Smith M.E."/>
            <person name="Ochoa-Acuna H."/>
            <person name="Chen M.-J.M."/>
            <person name="Childers C.P."/>
            <person name="Qu J."/>
            <person name="Dugan S."/>
            <person name="Lee S.L."/>
            <person name="Chao H."/>
            <person name="Dinh H."/>
            <person name="Han Y."/>
            <person name="Doddapaneni H."/>
            <person name="Worley K.C."/>
            <person name="Muzny D.M."/>
            <person name="Gibbs R.A."/>
            <person name="Richards S."/>
        </authorList>
    </citation>
    <scope>NUCLEOTIDE SEQUENCE</scope>
    <source>
        <strain evidence="3">HAZT.00-mixed</strain>
        <tissue evidence="3">Whole organism</tissue>
    </source>
</reference>
<accession>A0A6A0GYE2</accession>
<dbReference type="Proteomes" id="UP000711488">
    <property type="component" value="Unassembled WGS sequence"/>
</dbReference>
<evidence type="ECO:0000256" key="2">
    <source>
        <dbReference type="SAM" id="MobiDB-lite"/>
    </source>
</evidence>
<dbReference type="Gene3D" id="1.10.10.60">
    <property type="entry name" value="Homeodomain-like"/>
    <property type="match status" value="1"/>
</dbReference>
<dbReference type="SUPFAM" id="SSF46689">
    <property type="entry name" value="Homeodomain-like"/>
    <property type="match status" value="1"/>
</dbReference>
<dbReference type="AlphaFoldDB" id="A0A6A0GYE2"/>
<name>A0A6A0GYE2_HYAAZ</name>
<proteinExistence type="predicted"/>
<organism evidence="3">
    <name type="scientific">Hyalella azteca</name>
    <name type="common">Amphipod</name>
    <dbReference type="NCBI Taxonomy" id="294128"/>
    <lineage>
        <taxon>Eukaryota</taxon>
        <taxon>Metazoa</taxon>
        <taxon>Ecdysozoa</taxon>
        <taxon>Arthropoda</taxon>
        <taxon>Crustacea</taxon>
        <taxon>Multicrustacea</taxon>
        <taxon>Malacostraca</taxon>
        <taxon>Eumalacostraca</taxon>
        <taxon>Peracarida</taxon>
        <taxon>Amphipoda</taxon>
        <taxon>Senticaudata</taxon>
        <taxon>Talitrida</taxon>
        <taxon>Talitroidea</taxon>
        <taxon>Hyalellidae</taxon>
        <taxon>Hyalella</taxon>
    </lineage>
</organism>
<reference evidence="3" key="2">
    <citation type="journal article" date="2018" name="Environ. Sci. Technol.">
        <title>The Toxicogenome of Hyalella azteca: A Model for Sediment Ecotoxicology and Evolutionary Toxicology.</title>
        <authorList>
            <person name="Poynton H.C."/>
            <person name="Hasenbein S."/>
            <person name="Benoit J.B."/>
            <person name="Sepulveda M.S."/>
            <person name="Poelchau M.F."/>
            <person name="Hughes D.S.T."/>
            <person name="Murali S.C."/>
            <person name="Chen S."/>
            <person name="Glastad K.M."/>
            <person name="Goodisman M.A.D."/>
            <person name="Werren J.H."/>
            <person name="Vineis J.H."/>
            <person name="Bowen J.L."/>
            <person name="Friedrich M."/>
            <person name="Jones J."/>
            <person name="Robertson H.M."/>
            <person name="Feyereisen R."/>
            <person name="Mechler-Hickson A."/>
            <person name="Mathers N."/>
            <person name="Lee C.E."/>
            <person name="Colbourne J.K."/>
            <person name="Biales A."/>
            <person name="Johnston J.S."/>
            <person name="Wellborn G.A."/>
            <person name="Rosendale A.J."/>
            <person name="Cridge A.G."/>
            <person name="Munoz-Torres M.C."/>
            <person name="Bain P.A."/>
            <person name="Manny A.R."/>
            <person name="Major K.M."/>
            <person name="Lambert F.N."/>
            <person name="Vulpe C.D."/>
            <person name="Tuck P."/>
            <person name="Blalock B.J."/>
            <person name="Lin Y.Y."/>
            <person name="Smith M.E."/>
            <person name="Ochoa-Acuna H."/>
            <person name="Chen M.M."/>
            <person name="Childers C.P."/>
            <person name="Qu J."/>
            <person name="Dugan S."/>
            <person name="Lee S.L."/>
            <person name="Chao H."/>
            <person name="Dinh H."/>
            <person name="Han Y."/>
            <person name="Doddapaneni H."/>
            <person name="Worley K.C."/>
            <person name="Muzny D.M."/>
            <person name="Gibbs R.A."/>
            <person name="Richards S."/>
        </authorList>
    </citation>
    <scope>NUCLEOTIDE SEQUENCE</scope>
    <source>
        <strain evidence="3">HAZT.00-mixed</strain>
        <tissue evidence="3">Whole organism</tissue>
    </source>
</reference>
<feature type="compositionally biased region" description="Basic and acidic residues" evidence="2">
    <location>
        <begin position="69"/>
        <end position="88"/>
    </location>
</feature>
<dbReference type="InterPro" id="IPR009057">
    <property type="entry name" value="Homeodomain-like_sf"/>
</dbReference>
<comment type="subcellular location">
    <subcellularLocation>
        <location evidence="1">Nucleus</location>
    </subcellularLocation>
</comment>
<dbReference type="OrthoDB" id="6159439at2759"/>
<dbReference type="InterPro" id="IPR001356">
    <property type="entry name" value="HD"/>
</dbReference>
<gene>
    <name evidence="3" type="ORF">HAZT_HAZT002006</name>
</gene>
<reference evidence="3" key="1">
    <citation type="submission" date="2014-08" db="EMBL/GenBank/DDBJ databases">
        <authorList>
            <person name="Murali S."/>
            <person name="Richards S."/>
            <person name="Bandaranaike D."/>
            <person name="Bellair M."/>
            <person name="Blankenburg K."/>
            <person name="Chao H."/>
            <person name="Dinh H."/>
            <person name="Doddapaneni H."/>
            <person name="Dugan-Rocha S."/>
            <person name="Elkadiri S."/>
            <person name="Gnanaolivu R."/>
            <person name="Hughes D."/>
            <person name="Lee S."/>
            <person name="Li M."/>
            <person name="Ming W."/>
            <person name="Munidasa M."/>
            <person name="Muniz J."/>
            <person name="Nguyen L."/>
            <person name="Osuji N."/>
            <person name="Pu L.-L."/>
            <person name="Puazo M."/>
            <person name="Skinner E."/>
            <person name="Qu C."/>
            <person name="Quiroz J."/>
            <person name="Raj R."/>
            <person name="Weissenberger G."/>
            <person name="Xin Y."/>
            <person name="Zou X."/>
            <person name="Han Y."/>
            <person name="Worley K."/>
            <person name="Muzny D."/>
            <person name="Gibbs R."/>
        </authorList>
    </citation>
    <scope>NUCLEOTIDE SEQUENCE</scope>
    <source>
        <strain evidence="3">HAZT.00-mixed</strain>
        <tissue evidence="3">Whole organism</tissue>
    </source>
</reference>
<dbReference type="EMBL" id="JQDR03012591">
    <property type="protein sequence ID" value="KAA0191029.1"/>
    <property type="molecule type" value="Genomic_DNA"/>
</dbReference>
<evidence type="ECO:0000313" key="3">
    <source>
        <dbReference type="EMBL" id="KAA0191029.1"/>
    </source>
</evidence>
<dbReference type="GO" id="GO:0003677">
    <property type="term" value="F:DNA binding"/>
    <property type="evidence" value="ECO:0007669"/>
    <property type="project" value="InterPro"/>
</dbReference>
<sequence>MALDTIVISPIEPSFTATMSSLRDLQSLANVWFQNRRTKWRKRHAAEMATAKRKQEEATDYEDDDQDETPDHGGGDDHVSRGADPKRS</sequence>
<feature type="compositionally biased region" description="Acidic residues" evidence="2">
    <location>
        <begin position="58"/>
        <end position="68"/>
    </location>
</feature>
<evidence type="ECO:0008006" key="4">
    <source>
        <dbReference type="Google" id="ProtNLM"/>
    </source>
</evidence>
<evidence type="ECO:0000256" key="1">
    <source>
        <dbReference type="ARBA" id="ARBA00004123"/>
    </source>
</evidence>
<feature type="region of interest" description="Disordered" evidence="2">
    <location>
        <begin position="43"/>
        <end position="88"/>
    </location>
</feature>
<dbReference type="GO" id="GO:0005634">
    <property type="term" value="C:nucleus"/>
    <property type="evidence" value="ECO:0007669"/>
    <property type="project" value="UniProtKB-SubCell"/>
</dbReference>